<dbReference type="OrthoDB" id="6433953at2759"/>
<gene>
    <name evidence="1" type="ORF">AVEN_12565_1</name>
</gene>
<dbReference type="Proteomes" id="UP000499080">
    <property type="component" value="Unassembled WGS sequence"/>
</dbReference>
<keyword evidence="2" id="KW-1185">Reference proteome</keyword>
<dbReference type="EMBL" id="BGPR01000011">
    <property type="protein sequence ID" value="GBL76879.1"/>
    <property type="molecule type" value="Genomic_DNA"/>
</dbReference>
<name>A0A4Y2AC36_ARAVE</name>
<evidence type="ECO:0008006" key="3">
    <source>
        <dbReference type="Google" id="ProtNLM"/>
    </source>
</evidence>
<organism evidence="1 2">
    <name type="scientific">Araneus ventricosus</name>
    <name type="common">Orbweaver spider</name>
    <name type="synonym">Epeira ventricosa</name>
    <dbReference type="NCBI Taxonomy" id="182803"/>
    <lineage>
        <taxon>Eukaryota</taxon>
        <taxon>Metazoa</taxon>
        <taxon>Ecdysozoa</taxon>
        <taxon>Arthropoda</taxon>
        <taxon>Chelicerata</taxon>
        <taxon>Arachnida</taxon>
        <taxon>Araneae</taxon>
        <taxon>Araneomorphae</taxon>
        <taxon>Entelegynae</taxon>
        <taxon>Araneoidea</taxon>
        <taxon>Araneidae</taxon>
        <taxon>Araneus</taxon>
    </lineage>
</organism>
<accession>A0A4Y2AC36</accession>
<comment type="caution">
    <text evidence="1">The sequence shown here is derived from an EMBL/GenBank/DDBJ whole genome shotgun (WGS) entry which is preliminary data.</text>
</comment>
<reference evidence="1 2" key="1">
    <citation type="journal article" date="2019" name="Sci. Rep.">
        <title>Orb-weaving spider Araneus ventricosus genome elucidates the spidroin gene catalogue.</title>
        <authorList>
            <person name="Kono N."/>
            <person name="Nakamura H."/>
            <person name="Ohtoshi R."/>
            <person name="Moran D.A.P."/>
            <person name="Shinohara A."/>
            <person name="Yoshida Y."/>
            <person name="Fujiwara M."/>
            <person name="Mori M."/>
            <person name="Tomita M."/>
            <person name="Arakawa K."/>
        </authorList>
    </citation>
    <scope>NUCLEOTIDE SEQUENCE [LARGE SCALE GENOMIC DNA]</scope>
</reference>
<dbReference type="AlphaFoldDB" id="A0A4Y2AC36"/>
<proteinExistence type="predicted"/>
<evidence type="ECO:0000313" key="2">
    <source>
        <dbReference type="Proteomes" id="UP000499080"/>
    </source>
</evidence>
<sequence length="100" mass="11567">MSSYGRIVGSPQVKFAVELSISKGTVHHITYKKLGYGKVCAQWVPTHLSENQKTARRELDTQQPRSFYNEAIHSLPTRWGSVYQCQWRLFIVVLFHINCN</sequence>
<protein>
    <recommendedName>
        <fullName evidence="3">Mos1 transposase HTH domain-containing protein</fullName>
    </recommendedName>
</protein>
<evidence type="ECO:0000313" key="1">
    <source>
        <dbReference type="EMBL" id="GBL76879.1"/>
    </source>
</evidence>